<reference evidence="1 2" key="1">
    <citation type="journal article" date="2009" name="Appl. Environ. Microbiol.">
        <title>Genomic analysis of 'Elusimicrobium minutum,' the first cultivated representative of the phylum 'Elusimicrobia' (formerly termite group 1).</title>
        <authorList>
            <person name="Herlemann D.P.R."/>
            <person name="Geissinger O."/>
            <person name="Ikeda-Ohtsubo W."/>
            <person name="Kunin V."/>
            <person name="Sun H."/>
            <person name="Lapidus A."/>
            <person name="Hugenholtz P."/>
            <person name="Brune A."/>
        </authorList>
    </citation>
    <scope>NUCLEOTIDE SEQUENCE [LARGE SCALE GENOMIC DNA]</scope>
    <source>
        <strain evidence="1 2">Pei191</strain>
    </source>
</reference>
<dbReference type="AlphaFoldDB" id="B2KDB7"/>
<keyword evidence="2" id="KW-1185">Reference proteome</keyword>
<dbReference type="RefSeq" id="WP_012415128.1">
    <property type="nucleotide sequence ID" value="NC_010644.1"/>
</dbReference>
<dbReference type="KEGG" id="emi:Emin_0960"/>
<name>B2KDB7_ELUMP</name>
<dbReference type="EMBL" id="CP001055">
    <property type="protein sequence ID" value="ACC98513.1"/>
    <property type="molecule type" value="Genomic_DNA"/>
</dbReference>
<evidence type="ECO:0000313" key="2">
    <source>
        <dbReference type="Proteomes" id="UP000001029"/>
    </source>
</evidence>
<evidence type="ECO:0000313" key="1">
    <source>
        <dbReference type="EMBL" id="ACC98513.1"/>
    </source>
</evidence>
<gene>
    <name evidence="1" type="ordered locus">Emin_0960</name>
</gene>
<dbReference type="STRING" id="445932.Emin_0960"/>
<dbReference type="Proteomes" id="UP000001029">
    <property type="component" value="Chromosome"/>
</dbReference>
<proteinExistence type="predicted"/>
<sequence>MSENKKYVPFLKISNSGKIINFPKTLTLEEIVEKIKKASNFGRC</sequence>
<dbReference type="HOGENOM" id="CLU_3215632_0_0_0"/>
<protein>
    <submittedName>
        <fullName evidence="1">Uncharacterized protein</fullName>
    </submittedName>
</protein>
<organism evidence="1 2">
    <name type="scientific">Elusimicrobium minutum (strain Pei191)</name>
    <dbReference type="NCBI Taxonomy" id="445932"/>
    <lineage>
        <taxon>Bacteria</taxon>
        <taxon>Pseudomonadati</taxon>
        <taxon>Elusimicrobiota</taxon>
        <taxon>Elusimicrobia</taxon>
        <taxon>Elusimicrobiales</taxon>
        <taxon>Elusimicrobiaceae</taxon>
        <taxon>Elusimicrobium</taxon>
    </lineage>
</organism>
<accession>B2KDB7</accession>